<dbReference type="UniPathway" id="UPA00906">
    <property type="reaction ID" value="UER00895"/>
</dbReference>
<dbReference type="Proteomes" id="UP000178319">
    <property type="component" value="Unassembled WGS sequence"/>
</dbReference>
<dbReference type="SUPFAM" id="SSF46589">
    <property type="entry name" value="tRNA-binding arm"/>
    <property type="match status" value="1"/>
</dbReference>
<dbReference type="InterPro" id="IPR010978">
    <property type="entry name" value="tRNA-bd_arm"/>
</dbReference>
<dbReference type="GO" id="GO:0016260">
    <property type="term" value="P:selenocysteine biosynthetic process"/>
    <property type="evidence" value="ECO:0007669"/>
    <property type="project" value="UniProtKB-UniRule"/>
</dbReference>
<feature type="binding site" evidence="7">
    <location>
        <position position="253"/>
    </location>
    <ligand>
        <name>L-serine</name>
        <dbReference type="ChEBI" id="CHEBI:33384"/>
    </ligand>
</feature>
<keyword evidence="6" id="KW-0963">Cytoplasm</keyword>
<feature type="binding site" evidence="6 8">
    <location>
        <begin position="340"/>
        <end position="343"/>
    </location>
    <ligand>
        <name>ATP</name>
        <dbReference type="ChEBI" id="CHEBI:30616"/>
    </ligand>
</feature>
<comment type="pathway">
    <text evidence="6">Aminoacyl-tRNA biosynthesis; selenocysteinyl-tRNA(Sec) biosynthesis; L-seryl-tRNA(Sec) from L-serine and tRNA(Sec): step 1/1.</text>
</comment>
<dbReference type="CDD" id="cd00770">
    <property type="entry name" value="SerRS_core"/>
    <property type="match status" value="1"/>
</dbReference>
<dbReference type="GO" id="GO:0004828">
    <property type="term" value="F:serine-tRNA ligase activity"/>
    <property type="evidence" value="ECO:0007669"/>
    <property type="project" value="UniProtKB-UniRule"/>
</dbReference>
<reference evidence="11 12" key="1">
    <citation type="journal article" date="2016" name="Nat. Commun.">
        <title>Thousands of microbial genomes shed light on interconnected biogeochemical processes in an aquifer system.</title>
        <authorList>
            <person name="Anantharaman K."/>
            <person name="Brown C.T."/>
            <person name="Hug L.A."/>
            <person name="Sharon I."/>
            <person name="Castelle C.J."/>
            <person name="Probst A.J."/>
            <person name="Thomas B.C."/>
            <person name="Singh A."/>
            <person name="Wilkins M.J."/>
            <person name="Karaoz U."/>
            <person name="Brodie E.L."/>
            <person name="Williams K.H."/>
            <person name="Hubbard S.S."/>
            <person name="Banfield J.F."/>
        </authorList>
    </citation>
    <scope>NUCLEOTIDE SEQUENCE [LARGE SCALE GENOMIC DNA]</scope>
</reference>
<comment type="subcellular location">
    <subcellularLocation>
        <location evidence="6">Cytoplasm</location>
    </subcellularLocation>
</comment>
<accession>A0A1G1V7M7</accession>
<evidence type="ECO:0000313" key="11">
    <source>
        <dbReference type="EMBL" id="OGY11281.1"/>
    </source>
</evidence>
<evidence type="ECO:0000256" key="8">
    <source>
        <dbReference type="PIRSR" id="PIRSR001529-2"/>
    </source>
</evidence>
<evidence type="ECO:0000256" key="9">
    <source>
        <dbReference type="SAM" id="Coils"/>
    </source>
</evidence>
<dbReference type="HAMAP" id="MF_00176">
    <property type="entry name" value="Ser_tRNA_synth_type1"/>
    <property type="match status" value="1"/>
</dbReference>
<protein>
    <recommendedName>
        <fullName evidence="6">Serine--tRNA ligase</fullName>
        <ecNumber evidence="6">6.1.1.11</ecNumber>
    </recommendedName>
    <alternativeName>
        <fullName evidence="6">Seryl-tRNA synthetase</fullName>
        <shortName evidence="6">SerRS</shortName>
    </alternativeName>
    <alternativeName>
        <fullName evidence="6">Seryl-tRNA(Ser/Sec) synthetase</fullName>
    </alternativeName>
</protein>
<dbReference type="InterPro" id="IPR015866">
    <property type="entry name" value="Ser-tRNA-synth_1_N"/>
</dbReference>
<comment type="similarity">
    <text evidence="6">Belongs to the class-II aminoacyl-tRNA synthetase family. Type-1 seryl-tRNA synthetase subfamily.</text>
</comment>
<comment type="caution">
    <text evidence="11">The sequence shown here is derived from an EMBL/GenBank/DDBJ whole genome shotgun (WGS) entry which is preliminary data.</text>
</comment>
<dbReference type="GO" id="GO:0006434">
    <property type="term" value="P:seryl-tRNA aminoacylation"/>
    <property type="evidence" value="ECO:0007669"/>
    <property type="project" value="UniProtKB-UniRule"/>
</dbReference>
<evidence type="ECO:0000256" key="1">
    <source>
        <dbReference type="ARBA" id="ARBA00022598"/>
    </source>
</evidence>
<organism evidence="11 12">
    <name type="scientific">Candidatus Blackburnbacteria bacterium RIFCSPHIGHO2_02_FULL_44_20</name>
    <dbReference type="NCBI Taxonomy" id="1797516"/>
    <lineage>
        <taxon>Bacteria</taxon>
        <taxon>Candidatus Blackburniibacteriota</taxon>
    </lineage>
</organism>
<dbReference type="InterPro" id="IPR033729">
    <property type="entry name" value="SerRS_core"/>
</dbReference>
<dbReference type="SUPFAM" id="SSF55681">
    <property type="entry name" value="Class II aaRS and biotin synthetases"/>
    <property type="match status" value="1"/>
</dbReference>
<dbReference type="InterPro" id="IPR045864">
    <property type="entry name" value="aa-tRNA-synth_II/BPL/LPL"/>
</dbReference>
<dbReference type="Gene3D" id="1.10.287.40">
    <property type="entry name" value="Serine-tRNA synthetase, tRNA binding domain"/>
    <property type="match status" value="1"/>
</dbReference>
<feature type="binding site" evidence="7">
    <location>
        <position position="222"/>
    </location>
    <ligand>
        <name>L-serine</name>
        <dbReference type="ChEBI" id="CHEBI:33384"/>
    </ligand>
</feature>
<dbReference type="EMBL" id="MHBZ01000020">
    <property type="protein sequence ID" value="OGY11281.1"/>
    <property type="molecule type" value="Genomic_DNA"/>
</dbReference>
<feature type="binding site" evidence="6">
    <location>
        <position position="269"/>
    </location>
    <ligand>
        <name>ATP</name>
        <dbReference type="ChEBI" id="CHEBI:30616"/>
    </ligand>
</feature>
<dbReference type="Gene3D" id="3.30.930.10">
    <property type="entry name" value="Bira Bifunctional Protein, Domain 2"/>
    <property type="match status" value="1"/>
</dbReference>
<dbReference type="GO" id="GO:0005737">
    <property type="term" value="C:cytoplasm"/>
    <property type="evidence" value="ECO:0007669"/>
    <property type="project" value="UniProtKB-SubCell"/>
</dbReference>
<feature type="binding site" evidence="6">
    <location>
        <begin position="222"/>
        <end position="224"/>
    </location>
    <ligand>
        <name>L-serine</name>
        <dbReference type="ChEBI" id="CHEBI:33384"/>
    </ligand>
</feature>
<keyword evidence="1 6" id="KW-0436">Ligase</keyword>
<feature type="binding site" evidence="7">
    <location>
        <position position="372"/>
    </location>
    <ligand>
        <name>L-serine</name>
        <dbReference type="ChEBI" id="CHEBI:33384"/>
    </ligand>
</feature>
<keyword evidence="3 6" id="KW-0067">ATP-binding</keyword>
<sequence length="413" mass="47198">MIDINLIRENPELVKAGVARKHYDAGIVDRVVALDKERLDLLQKVEELRHERNEISKNDSPENREKGKEIKEKLKEIEPQLEKAEEQLNTAFQGIPNLPQDDVPEGEGEKDNKVLREWGEPKKFSFTPKDHVELGKELDIIDFEKAAKVSGSDFYYLKNDGVLLELALVNYGIRFLIERGFTPMITPDLAKERYYLGTGYLPKGDEAQIYTVQGHDLGLIATAEVTLAGYHADETLNKKDLPIKYAGYSHCFRQEAGAYGKYSKGLYRVHQFTKVEMFAYTKPEDSNNMLQEFLKTEEEFWQSLEIPYRVVEMCAGDLGSQATQKYDLEAWMPGRNDWGEVTSTSNTTDYQARNLNIKFRDGDETKYVHMLNGTLFAASRAPIAILENNQQEDGSVVIPEVLHPYMGKDKIEK</sequence>
<dbReference type="PRINTS" id="PR00981">
    <property type="entry name" value="TRNASYNTHSER"/>
</dbReference>
<feature type="site" description="Important for serine binding" evidence="7">
    <location>
        <position position="374"/>
    </location>
</feature>
<dbReference type="InterPro" id="IPR002314">
    <property type="entry name" value="aa-tRNA-synt_IIb"/>
</dbReference>
<dbReference type="Pfam" id="PF02403">
    <property type="entry name" value="Seryl_tRNA_N"/>
    <property type="match status" value="1"/>
</dbReference>
<evidence type="ECO:0000256" key="2">
    <source>
        <dbReference type="ARBA" id="ARBA00022741"/>
    </source>
</evidence>
<keyword evidence="4 6" id="KW-0648">Protein biosynthesis</keyword>
<dbReference type="GO" id="GO:0005524">
    <property type="term" value="F:ATP binding"/>
    <property type="evidence" value="ECO:0007669"/>
    <property type="project" value="UniProtKB-UniRule"/>
</dbReference>
<dbReference type="InterPro" id="IPR006195">
    <property type="entry name" value="aa-tRNA-synth_II"/>
</dbReference>
<dbReference type="PANTHER" id="PTHR11778">
    <property type="entry name" value="SERYL-TRNA SYNTHETASE"/>
    <property type="match status" value="1"/>
</dbReference>
<dbReference type="STRING" id="1797516.A3D26_02155"/>
<comment type="catalytic activity">
    <reaction evidence="6">
        <text>tRNA(Ser) + L-serine + ATP = L-seryl-tRNA(Ser) + AMP + diphosphate + H(+)</text>
        <dbReference type="Rhea" id="RHEA:12292"/>
        <dbReference type="Rhea" id="RHEA-COMP:9669"/>
        <dbReference type="Rhea" id="RHEA-COMP:9703"/>
        <dbReference type="ChEBI" id="CHEBI:15378"/>
        <dbReference type="ChEBI" id="CHEBI:30616"/>
        <dbReference type="ChEBI" id="CHEBI:33019"/>
        <dbReference type="ChEBI" id="CHEBI:33384"/>
        <dbReference type="ChEBI" id="CHEBI:78442"/>
        <dbReference type="ChEBI" id="CHEBI:78533"/>
        <dbReference type="ChEBI" id="CHEBI:456215"/>
        <dbReference type="EC" id="6.1.1.11"/>
    </reaction>
</comment>
<keyword evidence="2 6" id="KW-0547">Nucleotide-binding</keyword>
<evidence type="ECO:0000256" key="4">
    <source>
        <dbReference type="ARBA" id="ARBA00022917"/>
    </source>
</evidence>
<name>A0A1G1V7M7_9BACT</name>
<feature type="binding site" evidence="6">
    <location>
        <position position="374"/>
    </location>
    <ligand>
        <name>L-serine</name>
        <dbReference type="ChEBI" id="CHEBI:33384"/>
    </ligand>
</feature>
<dbReference type="PROSITE" id="PS50862">
    <property type="entry name" value="AA_TRNA_LIGASE_II"/>
    <property type="match status" value="1"/>
</dbReference>
<comment type="function">
    <text evidence="6">Catalyzes the attachment of serine to tRNA(Ser). Is also able to aminoacylate tRNA(Sec) with serine, to form the misacylated tRNA L-seryl-tRNA(Sec), which will be further converted into selenocysteinyl-tRNA(Sec).</text>
</comment>
<evidence type="ECO:0000256" key="5">
    <source>
        <dbReference type="ARBA" id="ARBA00023146"/>
    </source>
</evidence>
<feature type="binding site" evidence="6 7">
    <location>
        <position position="276"/>
    </location>
    <ligand>
        <name>L-serine</name>
        <dbReference type="ChEBI" id="CHEBI:33384"/>
    </ligand>
</feature>
<keyword evidence="5 6" id="KW-0030">Aminoacyl-tRNA synthetase</keyword>
<dbReference type="InterPro" id="IPR042103">
    <property type="entry name" value="SerRS_1_N_sf"/>
</dbReference>
<feature type="binding site" evidence="8">
    <location>
        <begin position="269"/>
        <end position="272"/>
    </location>
    <ligand>
        <name>ATP</name>
        <dbReference type="ChEBI" id="CHEBI:30616"/>
    </ligand>
</feature>
<feature type="coiled-coil region" evidence="9">
    <location>
        <begin position="31"/>
        <end position="87"/>
    </location>
</feature>
<comment type="catalytic activity">
    <reaction evidence="6">
        <text>tRNA(Sec) + L-serine + ATP = L-seryl-tRNA(Sec) + AMP + diphosphate + H(+)</text>
        <dbReference type="Rhea" id="RHEA:42580"/>
        <dbReference type="Rhea" id="RHEA-COMP:9742"/>
        <dbReference type="Rhea" id="RHEA-COMP:10128"/>
        <dbReference type="ChEBI" id="CHEBI:15378"/>
        <dbReference type="ChEBI" id="CHEBI:30616"/>
        <dbReference type="ChEBI" id="CHEBI:33019"/>
        <dbReference type="ChEBI" id="CHEBI:33384"/>
        <dbReference type="ChEBI" id="CHEBI:78442"/>
        <dbReference type="ChEBI" id="CHEBI:78533"/>
        <dbReference type="ChEBI" id="CHEBI:456215"/>
        <dbReference type="EC" id="6.1.1.11"/>
    </reaction>
</comment>
<evidence type="ECO:0000256" key="3">
    <source>
        <dbReference type="ARBA" id="ARBA00022840"/>
    </source>
</evidence>
<comment type="subunit">
    <text evidence="6">Homodimer. The tRNA molecule binds across the dimer.</text>
</comment>
<evidence type="ECO:0000313" key="12">
    <source>
        <dbReference type="Proteomes" id="UP000178319"/>
    </source>
</evidence>
<feature type="binding site" evidence="6 8">
    <location>
        <begin position="253"/>
        <end position="255"/>
    </location>
    <ligand>
        <name>ATP</name>
        <dbReference type="ChEBI" id="CHEBI:30616"/>
    </ligand>
</feature>
<dbReference type="EC" id="6.1.1.11" evidence="6"/>
<gene>
    <name evidence="6" type="primary">serS</name>
    <name evidence="11" type="ORF">A3D26_02155</name>
</gene>
<evidence type="ECO:0000256" key="7">
    <source>
        <dbReference type="PIRSR" id="PIRSR001529-1"/>
    </source>
</evidence>
<feature type="domain" description="Aminoacyl-transfer RNA synthetases class-II family profile" evidence="10">
    <location>
        <begin position="130"/>
        <end position="399"/>
    </location>
</feature>
<evidence type="ECO:0000259" key="10">
    <source>
        <dbReference type="PROSITE" id="PS50862"/>
    </source>
</evidence>
<dbReference type="InterPro" id="IPR002317">
    <property type="entry name" value="Ser-tRNA-ligase_type_1"/>
</dbReference>
<dbReference type="PIRSF" id="PIRSF001529">
    <property type="entry name" value="Ser-tRNA-synth_IIa"/>
    <property type="match status" value="1"/>
</dbReference>
<dbReference type="AlphaFoldDB" id="A0A1G1V7M7"/>
<keyword evidence="9" id="KW-0175">Coiled coil</keyword>
<dbReference type="NCBIfam" id="TIGR00414">
    <property type="entry name" value="serS"/>
    <property type="match status" value="1"/>
</dbReference>
<comment type="domain">
    <text evidence="6">Consists of two distinct domains, a catalytic core and a N-terminal extension that is involved in tRNA binding.</text>
</comment>
<dbReference type="Pfam" id="PF00587">
    <property type="entry name" value="tRNA-synt_2b"/>
    <property type="match status" value="1"/>
</dbReference>
<proteinExistence type="inferred from homology"/>
<evidence type="ECO:0000256" key="6">
    <source>
        <dbReference type="HAMAP-Rule" id="MF_00176"/>
    </source>
</evidence>